<feature type="region of interest" description="Disordered" evidence="4">
    <location>
        <begin position="205"/>
        <end position="341"/>
    </location>
</feature>
<evidence type="ECO:0000256" key="3">
    <source>
        <dbReference type="ARBA" id="ARBA00023242"/>
    </source>
</evidence>
<protein>
    <recommendedName>
        <fullName evidence="5">Ribosomal eL28/Mak16 domain-containing protein</fullName>
    </recommendedName>
</protein>
<dbReference type="Pfam" id="PF01778">
    <property type="entry name" value="Ribosomal_L28e"/>
    <property type="match status" value="1"/>
</dbReference>
<dbReference type="AlphaFoldDB" id="A0AAD6IVX9"/>
<evidence type="ECO:0000256" key="1">
    <source>
        <dbReference type="ARBA" id="ARBA00004123"/>
    </source>
</evidence>
<comment type="caution">
    <text evidence="6">The sequence shown here is derived from an EMBL/GenBank/DDBJ whole genome shotgun (WGS) entry which is preliminary data.</text>
</comment>
<evidence type="ECO:0000259" key="5">
    <source>
        <dbReference type="Pfam" id="PF01778"/>
    </source>
</evidence>
<dbReference type="GO" id="GO:0000470">
    <property type="term" value="P:maturation of LSU-rRNA"/>
    <property type="evidence" value="ECO:0007669"/>
    <property type="project" value="TreeGrafter"/>
</dbReference>
<dbReference type="GO" id="GO:0000460">
    <property type="term" value="P:maturation of 5.8S rRNA"/>
    <property type="evidence" value="ECO:0007669"/>
    <property type="project" value="TreeGrafter"/>
</dbReference>
<evidence type="ECO:0000256" key="4">
    <source>
        <dbReference type="SAM" id="MobiDB-lite"/>
    </source>
</evidence>
<evidence type="ECO:0000313" key="6">
    <source>
        <dbReference type="EMBL" id="KAJ6259715.1"/>
    </source>
</evidence>
<dbReference type="Gene3D" id="3.30.390.110">
    <property type="match status" value="1"/>
</dbReference>
<dbReference type="PANTHER" id="PTHR23405">
    <property type="entry name" value="MAINTENANCE OF KILLER 16 MAK16 PROTEIN-RELATED"/>
    <property type="match status" value="1"/>
</dbReference>
<reference evidence="6" key="1">
    <citation type="submission" date="2023-01" db="EMBL/GenBank/DDBJ databases">
        <title>The chitinases involved in constricting ring structure development in the nematode-trapping fungus Drechslerella dactyloides.</title>
        <authorList>
            <person name="Wang R."/>
            <person name="Zhang L."/>
            <person name="Tang P."/>
            <person name="Li S."/>
            <person name="Liang L."/>
        </authorList>
    </citation>
    <scope>NUCLEOTIDE SEQUENCE</scope>
    <source>
        <strain evidence="6">YMF1.00031</strain>
    </source>
</reference>
<dbReference type="InterPro" id="IPR006958">
    <property type="entry name" value="Mak16"/>
</dbReference>
<feature type="compositionally biased region" description="Acidic residues" evidence="4">
    <location>
        <begin position="262"/>
        <end position="305"/>
    </location>
</feature>
<name>A0AAD6IVX9_DREDA</name>
<dbReference type="GO" id="GO:0005730">
    <property type="term" value="C:nucleolus"/>
    <property type="evidence" value="ECO:0007669"/>
    <property type="project" value="TreeGrafter"/>
</dbReference>
<proteinExistence type="inferred from homology"/>
<gene>
    <name evidence="6" type="ORF">Dda_5353</name>
</gene>
<dbReference type="GO" id="GO:0030687">
    <property type="term" value="C:preribosome, large subunit precursor"/>
    <property type="evidence" value="ECO:0007669"/>
    <property type="project" value="TreeGrafter"/>
</dbReference>
<evidence type="ECO:0000256" key="2">
    <source>
        <dbReference type="ARBA" id="ARBA00005514"/>
    </source>
</evidence>
<comment type="subcellular location">
    <subcellularLocation>
        <location evidence="1">Nucleus</location>
    </subcellularLocation>
</comment>
<dbReference type="PANTHER" id="PTHR23405:SF4">
    <property type="entry name" value="PROTEIN MAK16 HOMOLOG"/>
    <property type="match status" value="1"/>
</dbReference>
<dbReference type="Pfam" id="PF04874">
    <property type="entry name" value="Mak16"/>
    <property type="match status" value="1"/>
</dbReference>
<dbReference type="Proteomes" id="UP001221413">
    <property type="component" value="Unassembled WGS sequence"/>
</dbReference>
<sequence>MASDEIVWQIISHQFCAFKLTTPLKTATFCRNEYNVTGLCNRQSCPLANSRYATVRADPANGRLYLYMKTIERAHLPSKTWERILLSENYVKALEQVDERLKYWPKFLIHKCKQRLTRLVQVAIKARRVEKEEASMLGEKMVPVRAPKIRRREATRERKALAAARLERQIEKELVERLRSGAYGDKPLNVEEGVWKKVLRALEKSGEAEGDEDFDEEREEEYEEEGEGAELEDGMVEYVSGDEGESDEEDMEDFNDWLKEGNDEEASDEDDEEEDLSGASEFEDEGEDDASNEGSDDDSESDSDGSEQPPPSKAVKPSAKDLKRKRSEADFKRKSKKREYPNPTDCITVMLIYPSPQARTRRSSTKRSTSCLSKRGRTHNRLLHAASPVRYLYFCGLFYTYILHRMRPYTVHYAPEKHAPSGVISGLRSTQSMRSRNQAAEHDLRISHT</sequence>
<feature type="region of interest" description="Disordered" evidence="4">
    <location>
        <begin position="427"/>
        <end position="449"/>
    </location>
</feature>
<feature type="compositionally biased region" description="Polar residues" evidence="4">
    <location>
        <begin position="427"/>
        <end position="438"/>
    </location>
</feature>
<accession>A0AAD6IVX9</accession>
<dbReference type="InterPro" id="IPR029004">
    <property type="entry name" value="Ribosomal_eL28/Mak16"/>
</dbReference>
<evidence type="ECO:0000313" key="7">
    <source>
        <dbReference type="Proteomes" id="UP001221413"/>
    </source>
</evidence>
<keyword evidence="7" id="KW-1185">Reference proteome</keyword>
<feature type="compositionally biased region" description="Basic and acidic residues" evidence="4">
    <location>
        <begin position="439"/>
        <end position="449"/>
    </location>
</feature>
<feature type="domain" description="Ribosomal eL28/Mak16" evidence="5">
    <location>
        <begin position="6"/>
        <end position="121"/>
    </location>
</feature>
<organism evidence="6 7">
    <name type="scientific">Drechslerella dactyloides</name>
    <name type="common">Nematode-trapping fungus</name>
    <name type="synonym">Arthrobotrys dactyloides</name>
    <dbReference type="NCBI Taxonomy" id="74499"/>
    <lineage>
        <taxon>Eukaryota</taxon>
        <taxon>Fungi</taxon>
        <taxon>Dikarya</taxon>
        <taxon>Ascomycota</taxon>
        <taxon>Pezizomycotina</taxon>
        <taxon>Orbiliomycetes</taxon>
        <taxon>Orbiliales</taxon>
        <taxon>Orbiliaceae</taxon>
        <taxon>Drechslerella</taxon>
    </lineage>
</organism>
<dbReference type="EMBL" id="JAQGDS010000006">
    <property type="protein sequence ID" value="KAJ6259715.1"/>
    <property type="molecule type" value="Genomic_DNA"/>
</dbReference>
<comment type="similarity">
    <text evidence="2">Belongs to the MAK16 family.</text>
</comment>
<dbReference type="FunFam" id="3.30.390.110:FF:000001">
    <property type="entry name" value="Protein MAK16 homolog"/>
    <property type="match status" value="1"/>
</dbReference>
<feature type="compositionally biased region" description="Acidic residues" evidence="4">
    <location>
        <begin position="208"/>
        <end position="255"/>
    </location>
</feature>
<keyword evidence="3" id="KW-0539">Nucleus</keyword>
<feature type="region of interest" description="Disordered" evidence="4">
    <location>
        <begin position="354"/>
        <end position="373"/>
    </location>
</feature>